<dbReference type="AlphaFoldDB" id="A0A6I4MDJ6"/>
<dbReference type="InterPro" id="IPR036457">
    <property type="entry name" value="PPM-type-like_dom_sf"/>
</dbReference>
<dbReference type="PANTHER" id="PTHR43156:SF2">
    <property type="entry name" value="STAGE II SPORULATION PROTEIN E"/>
    <property type="match status" value="1"/>
</dbReference>
<protein>
    <submittedName>
        <fullName evidence="3">SpoIIE family protein phosphatase</fullName>
    </submittedName>
</protein>
<dbReference type="InterPro" id="IPR001932">
    <property type="entry name" value="PPM-type_phosphatase-like_dom"/>
</dbReference>
<keyword evidence="1" id="KW-0378">Hydrolase</keyword>
<evidence type="ECO:0000313" key="3">
    <source>
        <dbReference type="EMBL" id="MWA00639.1"/>
    </source>
</evidence>
<proteinExistence type="predicted"/>
<dbReference type="Proteomes" id="UP000462055">
    <property type="component" value="Unassembled WGS sequence"/>
</dbReference>
<dbReference type="PANTHER" id="PTHR43156">
    <property type="entry name" value="STAGE II SPORULATION PROTEIN E-RELATED"/>
    <property type="match status" value="1"/>
</dbReference>
<sequence length="418" mass="44587">MNADGRPDGRPRGERLLRDLVAASHAISLEQMPGLVAEHAARAGLFDVRIYVVDLQQRVLRLLTGQGGDAGRRSGDEPEELRVEGTLAGRAYQNMAVVTGHPEQDGAHHLWVPVLGGSARIGVLRATVAPGDEEAAADAECLAGLVALLIVSKGATSDSLARLVRTRDMAVSSEKQWRLLPPMTFANDAMVIGAALEPAYKLGGDSFDYGLAGDIVHLGVFDAMGHDTSSGVTANLAVAAHRNSRLRGAGLVDCGRAIEEVLIEEDESGRFVTAVLAELDARTGVVSWISHGHPAPVVIRGGRWVTALDCDPGHPLGTDLGIEPAVCREQLEPGDRLLLYTDGIVEARAPNKQEFGLVRFVDFIIRANAAGLPVPETLRRLIHSILRHHEGRLDDDATVLLLEWRGSAGIRRAAPDAG</sequence>
<gene>
    <name evidence="3" type="ORF">F8568_009660</name>
</gene>
<dbReference type="Gene3D" id="3.60.40.10">
    <property type="entry name" value="PPM-type phosphatase domain"/>
    <property type="match status" value="1"/>
</dbReference>
<reference evidence="3" key="1">
    <citation type="submission" date="2019-12" db="EMBL/GenBank/DDBJ databases">
        <title>Actinomadura physcomitrii sp. nov., a novel actinomycete isolated from moss [Physcomitrium sphaericum (Ludw) Fuernr].</title>
        <authorList>
            <person name="Zhuang X."/>
        </authorList>
    </citation>
    <scope>NUCLEOTIDE SEQUENCE [LARGE SCALE GENOMIC DNA]</scope>
    <source>
        <strain evidence="3">LD22</strain>
    </source>
</reference>
<dbReference type="SMART" id="SM00331">
    <property type="entry name" value="PP2C_SIG"/>
    <property type="match status" value="1"/>
</dbReference>
<dbReference type="EMBL" id="WBMS02000006">
    <property type="protein sequence ID" value="MWA00639.1"/>
    <property type="molecule type" value="Genomic_DNA"/>
</dbReference>
<feature type="domain" description="PPM-type phosphatase" evidence="2">
    <location>
        <begin position="187"/>
        <end position="404"/>
    </location>
</feature>
<evidence type="ECO:0000256" key="1">
    <source>
        <dbReference type="ARBA" id="ARBA00022801"/>
    </source>
</evidence>
<organism evidence="3 4">
    <name type="scientific">Actinomadura physcomitrii</name>
    <dbReference type="NCBI Taxonomy" id="2650748"/>
    <lineage>
        <taxon>Bacteria</taxon>
        <taxon>Bacillati</taxon>
        <taxon>Actinomycetota</taxon>
        <taxon>Actinomycetes</taxon>
        <taxon>Streptosporangiales</taxon>
        <taxon>Thermomonosporaceae</taxon>
        <taxon>Actinomadura</taxon>
    </lineage>
</organism>
<keyword evidence="4" id="KW-1185">Reference proteome</keyword>
<dbReference type="GO" id="GO:0016791">
    <property type="term" value="F:phosphatase activity"/>
    <property type="evidence" value="ECO:0007669"/>
    <property type="project" value="TreeGrafter"/>
</dbReference>
<comment type="caution">
    <text evidence="3">The sequence shown here is derived from an EMBL/GenBank/DDBJ whole genome shotgun (WGS) entry which is preliminary data.</text>
</comment>
<name>A0A6I4MDJ6_9ACTN</name>
<dbReference type="SUPFAM" id="SSF81606">
    <property type="entry name" value="PP2C-like"/>
    <property type="match status" value="1"/>
</dbReference>
<evidence type="ECO:0000259" key="2">
    <source>
        <dbReference type="SMART" id="SM00331"/>
    </source>
</evidence>
<evidence type="ECO:0000313" key="4">
    <source>
        <dbReference type="Proteomes" id="UP000462055"/>
    </source>
</evidence>
<dbReference type="RefSeq" id="WP_151593169.1">
    <property type="nucleotide sequence ID" value="NZ_WBMS02000006.1"/>
</dbReference>
<dbReference type="InterPro" id="IPR052016">
    <property type="entry name" value="Bact_Sigma-Reg"/>
</dbReference>
<accession>A0A6I4MDJ6</accession>
<dbReference type="Pfam" id="PF07228">
    <property type="entry name" value="SpoIIE"/>
    <property type="match status" value="1"/>
</dbReference>